<reference evidence="7" key="1">
    <citation type="submission" date="2020-05" db="EMBL/GenBank/DDBJ databases">
        <authorList>
            <person name="Chiriac C."/>
            <person name="Salcher M."/>
            <person name="Ghai R."/>
            <person name="Kavagutti S V."/>
        </authorList>
    </citation>
    <scope>NUCLEOTIDE SEQUENCE</scope>
</reference>
<dbReference type="Pfam" id="PF00392">
    <property type="entry name" value="GntR"/>
    <property type="match status" value="1"/>
</dbReference>
<dbReference type="EMBL" id="CAFBMT010000002">
    <property type="protein sequence ID" value="CAB4914042.1"/>
    <property type="molecule type" value="Genomic_DNA"/>
</dbReference>
<evidence type="ECO:0000256" key="1">
    <source>
        <dbReference type="ARBA" id="ARBA00023015"/>
    </source>
</evidence>
<evidence type="ECO:0000259" key="4">
    <source>
        <dbReference type="PROSITE" id="PS50949"/>
    </source>
</evidence>
<keyword evidence="1" id="KW-0805">Transcription regulation</keyword>
<feature type="domain" description="HTH gntR-type" evidence="4">
    <location>
        <begin position="12"/>
        <end position="79"/>
    </location>
</feature>
<evidence type="ECO:0000313" key="7">
    <source>
        <dbReference type="EMBL" id="CAB4829872.1"/>
    </source>
</evidence>
<evidence type="ECO:0000313" key="9">
    <source>
        <dbReference type="EMBL" id="CAB4914042.1"/>
    </source>
</evidence>
<dbReference type="Gene3D" id="1.20.120.530">
    <property type="entry name" value="GntR ligand-binding domain-like"/>
    <property type="match status" value="1"/>
</dbReference>
<dbReference type="EMBL" id="CAFBIY010000157">
    <property type="protein sequence ID" value="CAB4852794.1"/>
    <property type="molecule type" value="Genomic_DNA"/>
</dbReference>
<dbReference type="GO" id="GO:0003677">
    <property type="term" value="F:DNA binding"/>
    <property type="evidence" value="ECO:0007669"/>
    <property type="project" value="UniProtKB-KW"/>
</dbReference>
<organism evidence="7">
    <name type="scientific">freshwater metagenome</name>
    <dbReference type="NCBI Taxonomy" id="449393"/>
    <lineage>
        <taxon>unclassified sequences</taxon>
        <taxon>metagenomes</taxon>
        <taxon>ecological metagenomes</taxon>
    </lineage>
</organism>
<dbReference type="PRINTS" id="PR00035">
    <property type="entry name" value="HTHGNTR"/>
</dbReference>
<protein>
    <submittedName>
        <fullName evidence="7">Unannotated protein</fullName>
    </submittedName>
</protein>
<dbReference type="SMART" id="SM00895">
    <property type="entry name" value="FCD"/>
    <property type="match status" value="1"/>
</dbReference>
<dbReference type="CDD" id="cd07377">
    <property type="entry name" value="WHTH_GntR"/>
    <property type="match status" value="1"/>
</dbReference>
<keyword evidence="2" id="KW-0238">DNA-binding</keyword>
<dbReference type="InterPro" id="IPR011711">
    <property type="entry name" value="GntR_C"/>
</dbReference>
<proteinExistence type="predicted"/>
<dbReference type="SMART" id="SM00345">
    <property type="entry name" value="HTH_GNTR"/>
    <property type="match status" value="1"/>
</dbReference>
<dbReference type="EMBL" id="CAESGF010000001">
    <property type="protein sequence ID" value="CAB4362397.1"/>
    <property type="molecule type" value="Genomic_DNA"/>
</dbReference>
<accession>A0A6J7AAI8</accession>
<dbReference type="SUPFAM" id="SSF46785">
    <property type="entry name" value="Winged helix' DNA-binding domain"/>
    <property type="match status" value="1"/>
</dbReference>
<dbReference type="EMBL" id="CAFAAV010000170">
    <property type="protein sequence ID" value="CAB4829872.1"/>
    <property type="molecule type" value="Genomic_DNA"/>
</dbReference>
<evidence type="ECO:0000313" key="8">
    <source>
        <dbReference type="EMBL" id="CAB4852794.1"/>
    </source>
</evidence>
<dbReference type="InterPro" id="IPR036390">
    <property type="entry name" value="WH_DNA-bd_sf"/>
</dbReference>
<evidence type="ECO:0000313" key="6">
    <source>
        <dbReference type="EMBL" id="CAB4713431.1"/>
    </source>
</evidence>
<dbReference type="Gene3D" id="1.10.10.10">
    <property type="entry name" value="Winged helix-like DNA-binding domain superfamily/Winged helix DNA-binding domain"/>
    <property type="match status" value="1"/>
</dbReference>
<dbReference type="InterPro" id="IPR036388">
    <property type="entry name" value="WH-like_DNA-bd_sf"/>
</dbReference>
<evidence type="ECO:0000313" key="5">
    <source>
        <dbReference type="EMBL" id="CAB4362397.1"/>
    </source>
</evidence>
<gene>
    <name evidence="6" type="ORF">UFOPK2656_00821</name>
    <name evidence="7" type="ORF">UFOPK3099_01974</name>
    <name evidence="8" type="ORF">UFOPK3267_02314</name>
    <name evidence="9" type="ORF">UFOPK3651_00404</name>
    <name evidence="5" type="ORF">UFOPK4189_00171</name>
</gene>
<dbReference type="AlphaFoldDB" id="A0A6J7AAI8"/>
<sequence length="234" mass="25775">MSSASFDPVTRRTVSAEIRQRLADAIQNGQFAPGMPLPAERVLCEEFGVARTSVREAIQGLVIAGYIERRGNRTVVAEQLPEINFAGDDRKALVSQLFEVRQVIEPVIAEFSAKRATAEERARISELATLRPTTLDEFRDIDRQFHSLLARSCGNPLLHEVHAKALASLFGSGEFESLLYAEANRAEVVAIISSSCEAHRAIADAVAHGHTRKAHAAVVAHLDDVERRMVERLL</sequence>
<keyword evidence="3" id="KW-0804">Transcription</keyword>
<dbReference type="PANTHER" id="PTHR43537">
    <property type="entry name" value="TRANSCRIPTIONAL REGULATOR, GNTR FAMILY"/>
    <property type="match status" value="1"/>
</dbReference>
<dbReference type="EMBL" id="CAEZYF010000004">
    <property type="protein sequence ID" value="CAB4713431.1"/>
    <property type="molecule type" value="Genomic_DNA"/>
</dbReference>
<dbReference type="InterPro" id="IPR008920">
    <property type="entry name" value="TF_FadR/GntR_C"/>
</dbReference>
<dbReference type="InterPro" id="IPR000524">
    <property type="entry name" value="Tscrpt_reg_HTH_GntR"/>
</dbReference>
<dbReference type="GO" id="GO:0003700">
    <property type="term" value="F:DNA-binding transcription factor activity"/>
    <property type="evidence" value="ECO:0007669"/>
    <property type="project" value="InterPro"/>
</dbReference>
<name>A0A6J7AAI8_9ZZZZ</name>
<dbReference type="Pfam" id="PF07729">
    <property type="entry name" value="FCD"/>
    <property type="match status" value="1"/>
</dbReference>
<evidence type="ECO:0000256" key="2">
    <source>
        <dbReference type="ARBA" id="ARBA00023125"/>
    </source>
</evidence>
<evidence type="ECO:0000256" key="3">
    <source>
        <dbReference type="ARBA" id="ARBA00023163"/>
    </source>
</evidence>
<dbReference type="PANTHER" id="PTHR43537:SF24">
    <property type="entry name" value="GLUCONATE OPERON TRANSCRIPTIONAL REPRESSOR"/>
    <property type="match status" value="1"/>
</dbReference>
<dbReference type="SUPFAM" id="SSF48008">
    <property type="entry name" value="GntR ligand-binding domain-like"/>
    <property type="match status" value="1"/>
</dbReference>
<dbReference type="PROSITE" id="PS50949">
    <property type="entry name" value="HTH_GNTR"/>
    <property type="match status" value="1"/>
</dbReference>